<evidence type="ECO:0000256" key="2">
    <source>
        <dbReference type="ARBA" id="ARBA00022448"/>
    </source>
</evidence>
<dbReference type="AlphaFoldDB" id="A0A1Y3GCF3"/>
<name>A0A1Y3GCF3_9EURY</name>
<evidence type="ECO:0000256" key="1">
    <source>
        <dbReference type="ARBA" id="ARBA00004162"/>
    </source>
</evidence>
<reference evidence="11 12" key="1">
    <citation type="submission" date="2016-12" db="EMBL/GenBank/DDBJ databases">
        <title>Discovery of methanogenic haloarchaea.</title>
        <authorList>
            <person name="Sorokin D.Y."/>
            <person name="Makarova K.S."/>
            <person name="Abbas B."/>
            <person name="Ferrer M."/>
            <person name="Golyshin P.N."/>
        </authorList>
    </citation>
    <scope>NUCLEOTIDE SEQUENCE [LARGE SCALE GENOMIC DNA]</scope>
    <source>
        <strain evidence="11">AMET1</strain>
    </source>
</reference>
<dbReference type="EMBL" id="MRZU01000003">
    <property type="protein sequence ID" value="OUJ19079.1"/>
    <property type="molecule type" value="Genomic_DNA"/>
</dbReference>
<keyword evidence="3 9" id="KW-1003">Cell membrane</keyword>
<feature type="region of interest" description="Disordered" evidence="10">
    <location>
        <begin position="59"/>
        <end position="80"/>
    </location>
</feature>
<gene>
    <name evidence="9" type="primary">tatA</name>
    <name evidence="11" type="ORF">AMET1_0731</name>
</gene>
<comment type="caution">
    <text evidence="11">The sequence shown here is derived from an EMBL/GenBank/DDBJ whole genome shotgun (WGS) entry which is preliminary data.</text>
</comment>
<comment type="similarity">
    <text evidence="9">Belongs to the TatA/E family.</text>
</comment>
<evidence type="ECO:0000256" key="7">
    <source>
        <dbReference type="ARBA" id="ARBA00023010"/>
    </source>
</evidence>
<dbReference type="Proteomes" id="UP000195137">
    <property type="component" value="Unassembled WGS sequence"/>
</dbReference>
<keyword evidence="8 9" id="KW-0472">Membrane</keyword>
<keyword evidence="7 9" id="KW-0811">Translocation</keyword>
<dbReference type="Gene3D" id="1.20.5.3310">
    <property type="match status" value="1"/>
</dbReference>
<evidence type="ECO:0000313" key="12">
    <source>
        <dbReference type="Proteomes" id="UP000195137"/>
    </source>
</evidence>
<keyword evidence="4 9" id="KW-0812">Transmembrane</keyword>
<dbReference type="GO" id="GO:0033281">
    <property type="term" value="C:TAT protein transport complex"/>
    <property type="evidence" value="ECO:0007669"/>
    <property type="project" value="UniProtKB-UniRule"/>
</dbReference>
<dbReference type="HAMAP" id="MF_00236">
    <property type="entry name" value="TatA_E"/>
    <property type="match status" value="1"/>
</dbReference>
<dbReference type="GO" id="GO:0043953">
    <property type="term" value="P:protein transport by the Tat complex"/>
    <property type="evidence" value="ECO:0007669"/>
    <property type="project" value="UniProtKB-UniRule"/>
</dbReference>
<dbReference type="InterPro" id="IPR006312">
    <property type="entry name" value="TatA/E"/>
</dbReference>
<keyword evidence="12" id="KW-1185">Reference proteome</keyword>
<sequence>MELSILAGGPLGIGLTEWVIIFLVILLLFGASKLPKLARSMGTAMGEFKKARSEMEEEVKKAEYETLESEPEEDEEGDLNMKNIAKDLGIDVEGKTEEEIKKKIQETMKEKGS</sequence>
<accession>A0A1Y3GCF3</accession>
<dbReference type="Pfam" id="PF02416">
    <property type="entry name" value="TatA_B_E"/>
    <property type="match status" value="1"/>
</dbReference>
<feature type="compositionally biased region" description="Acidic residues" evidence="10">
    <location>
        <begin position="65"/>
        <end position="78"/>
    </location>
</feature>
<evidence type="ECO:0000256" key="9">
    <source>
        <dbReference type="HAMAP-Rule" id="MF_00236"/>
    </source>
</evidence>
<evidence type="ECO:0000256" key="6">
    <source>
        <dbReference type="ARBA" id="ARBA00022989"/>
    </source>
</evidence>
<comment type="subunit">
    <text evidence="9">Forms a complex with TatC.</text>
</comment>
<keyword evidence="2 9" id="KW-0813">Transport</keyword>
<dbReference type="NCBIfam" id="TIGR01411">
    <property type="entry name" value="tatAE"/>
    <property type="match status" value="1"/>
</dbReference>
<dbReference type="RefSeq" id="WP_086637122.1">
    <property type="nucleotide sequence ID" value="NZ_MRZU01000003.1"/>
</dbReference>
<protein>
    <recommendedName>
        <fullName evidence="9">Sec-independent protein translocase protein TatA</fullName>
    </recommendedName>
</protein>
<dbReference type="GO" id="GO:0008320">
    <property type="term" value="F:protein transmembrane transporter activity"/>
    <property type="evidence" value="ECO:0007669"/>
    <property type="project" value="UniProtKB-UniRule"/>
</dbReference>
<keyword evidence="6 9" id="KW-1133">Transmembrane helix</keyword>
<keyword evidence="5 9" id="KW-0653">Protein transport</keyword>
<dbReference type="PANTHER" id="PTHR42982">
    <property type="entry name" value="SEC-INDEPENDENT PROTEIN TRANSLOCASE PROTEIN TATA"/>
    <property type="match status" value="1"/>
</dbReference>
<proteinExistence type="inferred from homology"/>
<comment type="function">
    <text evidence="9">Part of the twin-arginine translocation (Tat) system that transports large folded proteins containing a characteristic twin-arginine motif in their signal peptide across membranes. TatA could form the protein-conducting channel of the Tat system.</text>
</comment>
<evidence type="ECO:0000256" key="5">
    <source>
        <dbReference type="ARBA" id="ARBA00022927"/>
    </source>
</evidence>
<comment type="subcellular location">
    <subcellularLocation>
        <location evidence="1 9">Cell membrane</location>
        <topology evidence="1 9">Single-pass membrane protein</topology>
    </subcellularLocation>
</comment>
<feature type="transmembrane region" description="Helical" evidence="9">
    <location>
        <begin position="12"/>
        <end position="31"/>
    </location>
</feature>
<evidence type="ECO:0000256" key="4">
    <source>
        <dbReference type="ARBA" id="ARBA00022692"/>
    </source>
</evidence>
<organism evidence="11 12">
    <name type="scientific">Methanonatronarchaeum thermophilum</name>
    <dbReference type="NCBI Taxonomy" id="1927129"/>
    <lineage>
        <taxon>Archaea</taxon>
        <taxon>Methanobacteriati</taxon>
        <taxon>Methanobacteriota</taxon>
        <taxon>Methanonatronarchaeia</taxon>
        <taxon>Methanonatronarchaeales</taxon>
        <taxon>Methanonatronarchaeaceae</taxon>
        <taxon>Methanonatronarchaeum</taxon>
    </lineage>
</organism>
<dbReference type="PANTHER" id="PTHR42982:SF1">
    <property type="entry name" value="SEC-INDEPENDENT PROTEIN TRANSLOCASE PROTEIN TATA"/>
    <property type="match status" value="1"/>
</dbReference>
<evidence type="ECO:0000256" key="3">
    <source>
        <dbReference type="ARBA" id="ARBA00022475"/>
    </source>
</evidence>
<evidence type="ECO:0000256" key="8">
    <source>
        <dbReference type="ARBA" id="ARBA00023136"/>
    </source>
</evidence>
<evidence type="ECO:0000256" key="10">
    <source>
        <dbReference type="SAM" id="MobiDB-lite"/>
    </source>
</evidence>
<evidence type="ECO:0000313" key="11">
    <source>
        <dbReference type="EMBL" id="OUJ19079.1"/>
    </source>
</evidence>
<dbReference type="InterPro" id="IPR003369">
    <property type="entry name" value="TatA/B/E"/>
</dbReference>